<keyword evidence="7 10" id="KW-0539">Nucleus</keyword>
<comment type="function">
    <text evidence="8">Component of the origin recognition complex (ORC) that binds origins of replication. DNA-binding is ATP-dependent. The specific DNA sequences that define origins of replication have not been identified yet. ORC is required to assemble the pre-replication complex necessary to initiate DNA replication.</text>
</comment>
<dbReference type="GO" id="GO:0016887">
    <property type="term" value="F:ATP hydrolysis activity"/>
    <property type="evidence" value="ECO:0007669"/>
    <property type="project" value="InterPro"/>
</dbReference>
<evidence type="ECO:0000256" key="2">
    <source>
        <dbReference type="ARBA" id="ARBA00005334"/>
    </source>
</evidence>
<evidence type="ECO:0000256" key="10">
    <source>
        <dbReference type="PIRNR" id="PIRNR007858"/>
    </source>
</evidence>
<evidence type="ECO:0000259" key="12">
    <source>
        <dbReference type="Pfam" id="PF14629"/>
    </source>
</evidence>
<name>A0AAN9FDL6_CROPI</name>
<dbReference type="GO" id="GO:0003688">
    <property type="term" value="F:DNA replication origin binding"/>
    <property type="evidence" value="ECO:0007669"/>
    <property type="project" value="TreeGrafter"/>
</dbReference>
<dbReference type="AlphaFoldDB" id="A0AAN9FDL6"/>
<dbReference type="EMBL" id="JAYWIO010000004">
    <property type="protein sequence ID" value="KAK7269823.1"/>
    <property type="molecule type" value="Genomic_DNA"/>
</dbReference>
<dbReference type="CDD" id="cd00009">
    <property type="entry name" value="AAA"/>
    <property type="match status" value="1"/>
</dbReference>
<feature type="domain" description="Origin recognition complex subunit 4 C-terminal" evidence="12">
    <location>
        <begin position="219"/>
        <end position="399"/>
    </location>
</feature>
<dbReference type="Pfam" id="PF00004">
    <property type="entry name" value="AAA"/>
    <property type="match status" value="1"/>
</dbReference>
<organism evidence="13 14">
    <name type="scientific">Crotalaria pallida</name>
    <name type="common">Smooth rattlebox</name>
    <name type="synonym">Crotalaria striata</name>
    <dbReference type="NCBI Taxonomy" id="3830"/>
    <lineage>
        <taxon>Eukaryota</taxon>
        <taxon>Viridiplantae</taxon>
        <taxon>Streptophyta</taxon>
        <taxon>Embryophyta</taxon>
        <taxon>Tracheophyta</taxon>
        <taxon>Spermatophyta</taxon>
        <taxon>Magnoliopsida</taxon>
        <taxon>eudicotyledons</taxon>
        <taxon>Gunneridae</taxon>
        <taxon>Pentapetalae</taxon>
        <taxon>rosids</taxon>
        <taxon>fabids</taxon>
        <taxon>Fabales</taxon>
        <taxon>Fabaceae</taxon>
        <taxon>Papilionoideae</taxon>
        <taxon>50 kb inversion clade</taxon>
        <taxon>genistoids sensu lato</taxon>
        <taxon>core genistoids</taxon>
        <taxon>Crotalarieae</taxon>
        <taxon>Crotalaria</taxon>
    </lineage>
</organism>
<dbReference type="FunFam" id="3.40.50.300:FF:001041">
    <property type="entry name" value="Origin of replication complex subunit 4"/>
    <property type="match status" value="1"/>
</dbReference>
<evidence type="ECO:0000256" key="6">
    <source>
        <dbReference type="ARBA" id="ARBA00023125"/>
    </source>
</evidence>
<evidence type="ECO:0000313" key="14">
    <source>
        <dbReference type="Proteomes" id="UP001372338"/>
    </source>
</evidence>
<comment type="similarity">
    <text evidence="2 10">Belongs to the ORC4 family.</text>
</comment>
<keyword evidence="5" id="KW-0067">ATP-binding</keyword>
<keyword evidence="3 10" id="KW-0235">DNA replication</keyword>
<evidence type="ECO:0000256" key="1">
    <source>
        <dbReference type="ARBA" id="ARBA00004123"/>
    </source>
</evidence>
<evidence type="ECO:0000256" key="9">
    <source>
        <dbReference type="ARBA" id="ARBA00073314"/>
    </source>
</evidence>
<dbReference type="InterPro" id="IPR032705">
    <property type="entry name" value="ORC4_C"/>
</dbReference>
<dbReference type="PANTHER" id="PTHR12087:SF0">
    <property type="entry name" value="ORIGIN RECOGNITION COMPLEX SUBUNIT 4"/>
    <property type="match status" value="1"/>
</dbReference>
<dbReference type="Gene3D" id="3.40.50.300">
    <property type="entry name" value="P-loop containing nucleotide triphosphate hydrolases"/>
    <property type="match status" value="1"/>
</dbReference>
<dbReference type="InterPro" id="IPR003959">
    <property type="entry name" value="ATPase_AAA_core"/>
</dbReference>
<protein>
    <recommendedName>
        <fullName evidence="9 10">Origin of replication complex subunit 4</fullName>
    </recommendedName>
</protein>
<accession>A0AAN9FDL6</accession>
<evidence type="ECO:0000256" key="3">
    <source>
        <dbReference type="ARBA" id="ARBA00022705"/>
    </source>
</evidence>
<feature type="domain" description="ATPase AAA-type core" evidence="11">
    <location>
        <begin position="58"/>
        <end position="204"/>
    </location>
</feature>
<dbReference type="Proteomes" id="UP001372338">
    <property type="component" value="Unassembled WGS sequence"/>
</dbReference>
<dbReference type="PANTHER" id="PTHR12087">
    <property type="entry name" value="ORIGIN RECOGNITION COMPLEX SUBUNIT 4"/>
    <property type="match status" value="1"/>
</dbReference>
<reference evidence="13 14" key="1">
    <citation type="submission" date="2024-01" db="EMBL/GenBank/DDBJ databases">
        <title>The genomes of 5 underutilized Papilionoideae crops provide insights into root nodulation and disease resistanc.</title>
        <authorList>
            <person name="Yuan L."/>
        </authorList>
    </citation>
    <scope>NUCLEOTIDE SEQUENCE [LARGE SCALE GENOMIC DNA]</scope>
    <source>
        <strain evidence="13">ZHUSHIDOU_FW_LH</strain>
        <tissue evidence="13">Leaf</tissue>
    </source>
</reference>
<evidence type="ECO:0000313" key="13">
    <source>
        <dbReference type="EMBL" id="KAK7269823.1"/>
    </source>
</evidence>
<gene>
    <name evidence="13" type="ORF">RIF29_22577</name>
</gene>
<evidence type="ECO:0000256" key="4">
    <source>
        <dbReference type="ARBA" id="ARBA00022741"/>
    </source>
</evidence>
<dbReference type="InterPro" id="IPR027417">
    <property type="entry name" value="P-loop_NTPase"/>
</dbReference>
<dbReference type="PIRSF" id="PIRSF007858">
    <property type="entry name" value="ORC4"/>
    <property type="match status" value="1"/>
</dbReference>
<evidence type="ECO:0000259" key="11">
    <source>
        <dbReference type="Pfam" id="PF00004"/>
    </source>
</evidence>
<dbReference type="Pfam" id="PF14629">
    <property type="entry name" value="ORC4_C"/>
    <property type="match status" value="1"/>
</dbReference>
<dbReference type="GO" id="GO:0005524">
    <property type="term" value="F:ATP binding"/>
    <property type="evidence" value="ECO:0007669"/>
    <property type="project" value="UniProtKB-KW"/>
</dbReference>
<dbReference type="InterPro" id="IPR016527">
    <property type="entry name" value="ORC4"/>
</dbReference>
<evidence type="ECO:0000256" key="7">
    <source>
        <dbReference type="ARBA" id="ARBA00023242"/>
    </source>
</evidence>
<evidence type="ECO:0000256" key="8">
    <source>
        <dbReference type="ARBA" id="ARBA00057448"/>
    </source>
</evidence>
<comment type="caution">
    <text evidence="13">The sequence shown here is derived from an EMBL/GenBank/DDBJ whole genome shotgun (WGS) entry which is preliminary data.</text>
</comment>
<dbReference type="GO" id="GO:0006270">
    <property type="term" value="P:DNA replication initiation"/>
    <property type="evidence" value="ECO:0007669"/>
    <property type="project" value="TreeGrafter"/>
</dbReference>
<keyword evidence="6 10" id="KW-0238">DNA-binding</keyword>
<sequence>MGTMAAENHKTKALNLLRSRLCDPKFIFQPLIDSPHTNFSKLKFMISSSVTEACNNSILLQGPRGSGKTEVLDLVIHDLFLEFPDSISLIRLNGLLHCDDISAFKEIARQVCTEHQLLFSKAASSDDNSQFMVAMLKECGLAHKTVIFILDEFDLFAQGKQRLLYNLLDAMQSVTSQAVVIGISCRLDADQLLEKRVRSRFSQRKLIFQPPSKEDAQRLLAHVLTLPIDSSFPHEYAVEFNNKVQKILEDIEICNKYLRADSSVKHLLRFLFCAISDMDLQTGFLSWKNLDNAFSCVKRAPKQECIRNCSILELYILVCMRRLEVKEQSLCNFNSVMKEYKSIQDSFHQSSDNYARNVCLRAFEHLIDRELICFTDNRAQSLTVEYRPVKLLLSPAELHVGLKAYDPRLCPPILLKLMD</sequence>
<evidence type="ECO:0000256" key="5">
    <source>
        <dbReference type="ARBA" id="ARBA00022840"/>
    </source>
</evidence>
<dbReference type="GO" id="GO:0005664">
    <property type="term" value="C:nuclear origin of replication recognition complex"/>
    <property type="evidence" value="ECO:0007669"/>
    <property type="project" value="TreeGrafter"/>
</dbReference>
<dbReference type="SUPFAM" id="SSF52540">
    <property type="entry name" value="P-loop containing nucleoside triphosphate hydrolases"/>
    <property type="match status" value="1"/>
</dbReference>
<keyword evidence="14" id="KW-1185">Reference proteome</keyword>
<comment type="subcellular location">
    <subcellularLocation>
        <location evidence="1 10">Nucleus</location>
    </subcellularLocation>
</comment>
<keyword evidence="4" id="KW-0547">Nucleotide-binding</keyword>
<proteinExistence type="inferred from homology"/>